<organism evidence="5">
    <name type="scientific">mine drainage metagenome</name>
    <dbReference type="NCBI Taxonomy" id="410659"/>
    <lineage>
        <taxon>unclassified sequences</taxon>
        <taxon>metagenomes</taxon>
        <taxon>ecological metagenomes</taxon>
    </lineage>
</organism>
<dbReference type="Pfam" id="PF03618">
    <property type="entry name" value="Kinase-PPPase"/>
    <property type="match status" value="1"/>
</dbReference>
<keyword evidence="4" id="KW-0418">Kinase</keyword>
<dbReference type="NCBIfam" id="NF003742">
    <property type="entry name" value="PRK05339.1"/>
    <property type="match status" value="1"/>
</dbReference>
<dbReference type="EC" id="2.7.11.-" evidence="5"/>
<dbReference type="PANTHER" id="PTHR31756:SF3">
    <property type="entry name" value="PYRUVATE, PHOSPHATE DIKINASE REGULATORY PROTEIN 1, CHLOROPLASTIC"/>
    <property type="match status" value="1"/>
</dbReference>
<evidence type="ECO:0000313" key="5">
    <source>
        <dbReference type="EMBL" id="OIQ75438.1"/>
    </source>
</evidence>
<dbReference type="InterPro" id="IPR005177">
    <property type="entry name" value="Kinase-pyrophosphorylase"/>
</dbReference>
<evidence type="ECO:0000256" key="2">
    <source>
        <dbReference type="ARBA" id="ARBA00022679"/>
    </source>
</evidence>
<evidence type="ECO:0000256" key="1">
    <source>
        <dbReference type="ARBA" id="ARBA00022527"/>
    </source>
</evidence>
<reference evidence="5" key="1">
    <citation type="submission" date="2016-10" db="EMBL/GenBank/DDBJ databases">
        <title>Sequence of Gallionella enrichment culture.</title>
        <authorList>
            <person name="Poehlein A."/>
            <person name="Muehling M."/>
            <person name="Daniel R."/>
        </authorList>
    </citation>
    <scope>NUCLEOTIDE SEQUENCE</scope>
</reference>
<proteinExistence type="inferred from homology"/>
<dbReference type="GO" id="GO:0005524">
    <property type="term" value="F:ATP binding"/>
    <property type="evidence" value="ECO:0007669"/>
    <property type="project" value="InterPro"/>
</dbReference>
<keyword evidence="3" id="KW-0547">Nucleotide-binding</keyword>
<sequence>MPKRSVFFISDGTGITAETLGLSLLAHFADITFQPVRLPFTDSMDKARSVLPRVTAAQIEDGDRPILVMTIVNPEVRDLFEKSGALCLDLFGTFIRPLSAEFGQVPLQGTGMARRTATDEYHDRIDAIHFSLGHDDGLTPTGLDDAEVVLVGVSRSGKTPTSLYLAMQFGIRAANYPLIPEDLERMTLPGELARHREKLFGLTIAPDRLHRVRSERRPGSQYASLENCRREIRAAETLMRRENIPWLDSSSRSVEEIATMILQQMKLQ</sequence>
<comment type="caution">
    <text evidence="5">The sequence shown here is derived from an EMBL/GenBank/DDBJ whole genome shotgun (WGS) entry which is preliminary data.</text>
</comment>
<gene>
    <name evidence="5" type="primary">ppsR_9</name>
    <name evidence="5" type="ORF">GALL_428940</name>
</gene>
<dbReference type="HAMAP" id="MF_01062">
    <property type="entry name" value="PSRP"/>
    <property type="match status" value="1"/>
</dbReference>
<protein>
    <submittedName>
        <fullName evidence="5">Phosphoenolpyruvate synthase regulatory protein</fullName>
        <ecNumber evidence="5">2.7.11.-</ecNumber>
        <ecNumber evidence="5">2.7.4.-</ecNumber>
    </submittedName>
</protein>
<accession>A0A1J5PV24</accession>
<keyword evidence="2 5" id="KW-0808">Transferase</keyword>
<dbReference type="EC" id="2.7.4.-" evidence="5"/>
<dbReference type="PANTHER" id="PTHR31756">
    <property type="entry name" value="PYRUVATE, PHOSPHATE DIKINASE REGULATORY PROTEIN 1, CHLOROPLASTIC"/>
    <property type="match status" value="1"/>
</dbReference>
<dbReference type="InterPro" id="IPR026530">
    <property type="entry name" value="PSRP"/>
</dbReference>
<evidence type="ECO:0000256" key="4">
    <source>
        <dbReference type="ARBA" id="ARBA00022777"/>
    </source>
</evidence>
<evidence type="ECO:0000256" key="3">
    <source>
        <dbReference type="ARBA" id="ARBA00022741"/>
    </source>
</evidence>
<name>A0A1J5PV24_9ZZZZ</name>
<dbReference type="AlphaFoldDB" id="A0A1J5PV24"/>
<dbReference type="GO" id="GO:0004674">
    <property type="term" value="F:protein serine/threonine kinase activity"/>
    <property type="evidence" value="ECO:0007669"/>
    <property type="project" value="UniProtKB-KW"/>
</dbReference>
<dbReference type="EMBL" id="MLJW01002166">
    <property type="protein sequence ID" value="OIQ75438.1"/>
    <property type="molecule type" value="Genomic_DNA"/>
</dbReference>
<keyword evidence="5" id="KW-0670">Pyruvate</keyword>
<keyword evidence="1" id="KW-0723">Serine/threonine-protein kinase</keyword>